<dbReference type="Pfam" id="PF00892">
    <property type="entry name" value="EamA"/>
    <property type="match status" value="2"/>
</dbReference>
<keyword evidence="4 5" id="KW-0472">Membrane</keyword>
<evidence type="ECO:0000256" key="3">
    <source>
        <dbReference type="ARBA" id="ARBA00022989"/>
    </source>
</evidence>
<evidence type="ECO:0000256" key="5">
    <source>
        <dbReference type="SAM" id="Phobius"/>
    </source>
</evidence>
<protein>
    <submittedName>
        <fullName evidence="7">Permease of the drug/metabolite transporter (DMT) superfamily</fullName>
    </submittedName>
</protein>
<feature type="domain" description="EamA" evidence="6">
    <location>
        <begin position="24"/>
        <end position="148"/>
    </location>
</feature>
<feature type="transmembrane region" description="Helical" evidence="5">
    <location>
        <begin position="278"/>
        <end position="296"/>
    </location>
</feature>
<feature type="transmembrane region" description="Helical" evidence="5">
    <location>
        <begin position="160"/>
        <end position="178"/>
    </location>
</feature>
<dbReference type="EMBL" id="CBTK010000269">
    <property type="protein sequence ID" value="CDH46601.1"/>
    <property type="molecule type" value="Genomic_DNA"/>
</dbReference>
<name>A0A7U7GDW2_9GAMM</name>
<dbReference type="AlphaFoldDB" id="A0A7U7GDW2"/>
<comment type="subcellular location">
    <subcellularLocation>
        <location evidence="1">Membrane</location>
        <topology evidence="1">Multi-pass membrane protein</topology>
    </subcellularLocation>
</comment>
<feature type="transmembrane region" description="Helical" evidence="5">
    <location>
        <begin position="103"/>
        <end position="125"/>
    </location>
</feature>
<feature type="transmembrane region" description="Helical" evidence="5">
    <location>
        <begin position="137"/>
        <end position="154"/>
    </location>
</feature>
<evidence type="ECO:0000256" key="2">
    <source>
        <dbReference type="ARBA" id="ARBA00022692"/>
    </source>
</evidence>
<feature type="transmembrane region" description="Helical" evidence="5">
    <location>
        <begin position="252"/>
        <end position="272"/>
    </location>
</feature>
<evidence type="ECO:0000313" key="8">
    <source>
        <dbReference type="Proteomes" id="UP000019184"/>
    </source>
</evidence>
<organism evidence="7 8">
    <name type="scientific">Candidatus Contendobacter odensis Run_B_J11</name>
    <dbReference type="NCBI Taxonomy" id="1400861"/>
    <lineage>
        <taxon>Bacteria</taxon>
        <taxon>Pseudomonadati</taxon>
        <taxon>Pseudomonadota</taxon>
        <taxon>Gammaproteobacteria</taxon>
        <taxon>Candidatus Competibacteraceae</taxon>
        <taxon>Candidatus Contendibacter</taxon>
    </lineage>
</organism>
<evidence type="ECO:0000259" key="6">
    <source>
        <dbReference type="Pfam" id="PF00892"/>
    </source>
</evidence>
<feature type="transmembrane region" description="Helical" evidence="5">
    <location>
        <begin position="78"/>
        <end position="97"/>
    </location>
</feature>
<dbReference type="PANTHER" id="PTHR32322">
    <property type="entry name" value="INNER MEMBRANE TRANSPORTER"/>
    <property type="match status" value="1"/>
</dbReference>
<keyword evidence="8" id="KW-1185">Reference proteome</keyword>
<feature type="transmembrane region" description="Helical" evidence="5">
    <location>
        <begin position="50"/>
        <end position="71"/>
    </location>
</feature>
<feature type="transmembrane region" description="Helical" evidence="5">
    <location>
        <begin position="227"/>
        <end position="245"/>
    </location>
</feature>
<dbReference type="GO" id="GO:0016020">
    <property type="term" value="C:membrane"/>
    <property type="evidence" value="ECO:0007669"/>
    <property type="project" value="UniProtKB-SubCell"/>
</dbReference>
<evidence type="ECO:0000256" key="4">
    <source>
        <dbReference type="ARBA" id="ARBA00023136"/>
    </source>
</evidence>
<evidence type="ECO:0000313" key="7">
    <source>
        <dbReference type="EMBL" id="CDH46601.1"/>
    </source>
</evidence>
<dbReference type="InterPro" id="IPR037185">
    <property type="entry name" value="EmrE-like"/>
</dbReference>
<keyword evidence="2 5" id="KW-0812">Transmembrane</keyword>
<dbReference type="Proteomes" id="UP000019184">
    <property type="component" value="Unassembled WGS sequence"/>
</dbReference>
<dbReference type="SUPFAM" id="SSF103481">
    <property type="entry name" value="Multidrug resistance efflux transporter EmrE"/>
    <property type="match status" value="2"/>
</dbReference>
<proteinExistence type="predicted"/>
<keyword evidence="3 5" id="KW-1133">Transmembrane helix</keyword>
<reference evidence="7 8" key="1">
    <citation type="journal article" date="2014" name="ISME J.">
        <title>Candidatus Competibacter-lineage genomes retrieved from metagenomes reveal functional metabolic diversity.</title>
        <authorList>
            <person name="McIlroy S.J."/>
            <person name="Albertsen M."/>
            <person name="Andresen E.K."/>
            <person name="Saunders A.M."/>
            <person name="Kristiansen R."/>
            <person name="Stokholm-Bjerregaard M."/>
            <person name="Nielsen K.L."/>
            <person name="Nielsen P.H."/>
        </authorList>
    </citation>
    <scope>NUCLEOTIDE SEQUENCE [LARGE SCALE GENOMIC DNA]</scope>
    <source>
        <strain evidence="7 8">Run_B_J11</strain>
    </source>
</reference>
<gene>
    <name evidence="7" type="ORF">BN874_530030</name>
</gene>
<comment type="caution">
    <text evidence="7">The sequence shown here is derived from an EMBL/GenBank/DDBJ whole genome shotgun (WGS) entry which is preliminary data.</text>
</comment>
<feature type="transmembrane region" description="Helical" evidence="5">
    <location>
        <begin position="185"/>
        <end position="207"/>
    </location>
</feature>
<evidence type="ECO:0000256" key="1">
    <source>
        <dbReference type="ARBA" id="ARBA00004141"/>
    </source>
</evidence>
<accession>A0A7U7GDW2</accession>
<feature type="domain" description="EamA" evidence="6">
    <location>
        <begin position="160"/>
        <end position="295"/>
    </location>
</feature>
<dbReference type="PANTHER" id="PTHR32322:SF9">
    <property type="entry name" value="AMINO-ACID METABOLITE EFFLUX PUMP-RELATED"/>
    <property type="match status" value="1"/>
</dbReference>
<dbReference type="InterPro" id="IPR050638">
    <property type="entry name" value="AA-Vitamin_Transporters"/>
</dbReference>
<sequence length="304" mass="32105">MATGGGLIPLSEAPPVVMKPGDLALVLLANAAWSLNFLAGKAGVEHFPPLLFTALRFAILLFVLLPWLRWLPGKMRQVLEISFLLGVLHFGMIFVGLKASGDIASVAIASQLYVPFSALLAVIWLGERLDHRRGAGIAAAFAGVLVIGFDPTVLAHLDALAWIASAALVMAVATILMRRLVGVSVFALQAWIGAVATPCLLILSLLLEQGQMAALHSASWLNFATPFYSAIGASLVGHGIVYHLLTRYPVSLITPLLLLAPVLAVIFGVLLWGDVLTWKLILGGVMTLVGIAVITVPPPRAVPG</sequence>
<dbReference type="InterPro" id="IPR000620">
    <property type="entry name" value="EamA_dom"/>
</dbReference>